<dbReference type="InterPro" id="IPR051633">
    <property type="entry name" value="AceTr"/>
</dbReference>
<sequence>MLYFDISKSPGLQTLVTMAKEHHTAEILTAPPSPPQFATMKETSKSPLANPAPLAMGGFATTLLTLSLAMMNFRGVTVQTFFIANLCFVACVGLLISAQWAMVQGDTFTYTVLTAFGLFYGGYGTVIMPSLHVAESYGGFTPQYYNAFGFFVLIWAVLNLFFLLASIRISIVYIMVFACIELCLIFDGSSQFAKADGNDDMYARLQTAAGAFGFLAGLLGYYSTAHYLCQDALGFELPMGDTSHWSLTKKNKTHLNKDLEV</sequence>
<keyword evidence="3 6" id="KW-0812">Transmembrane</keyword>
<dbReference type="Proteomes" id="UP000039046">
    <property type="component" value="Unassembled WGS sequence"/>
</dbReference>
<proteinExistence type="inferred from homology"/>
<protein>
    <submittedName>
        <fullName evidence="7">Uncharacterized protein</fullName>
    </submittedName>
</protein>
<name>A0A0A1TL03_9HYPO</name>
<keyword evidence="4 6" id="KW-1133">Transmembrane helix</keyword>
<evidence type="ECO:0000313" key="7">
    <source>
        <dbReference type="EMBL" id="CEJ91535.1"/>
    </source>
</evidence>
<reference evidence="7 8" key="1">
    <citation type="journal article" date="2015" name="Genome Announc.">
        <title>Draft Genome Sequence and Gene Annotation of the Entomopathogenic Fungus Verticillium hemipterigenum.</title>
        <authorList>
            <person name="Horn F."/>
            <person name="Habel A."/>
            <person name="Scharf D.H."/>
            <person name="Dworschak J."/>
            <person name="Brakhage A.A."/>
            <person name="Guthke R."/>
            <person name="Hertweck C."/>
            <person name="Linde J."/>
        </authorList>
    </citation>
    <scope>NUCLEOTIDE SEQUENCE [LARGE SCALE GENOMIC DNA]</scope>
</reference>
<dbReference type="EMBL" id="CDHN01000004">
    <property type="protein sequence ID" value="CEJ91535.1"/>
    <property type="molecule type" value="Genomic_DNA"/>
</dbReference>
<evidence type="ECO:0000256" key="5">
    <source>
        <dbReference type="ARBA" id="ARBA00023136"/>
    </source>
</evidence>
<comment type="similarity">
    <text evidence="2">Belongs to the acetate uptake transporter (AceTr) (TC 2.A.96) family.</text>
</comment>
<evidence type="ECO:0000313" key="8">
    <source>
        <dbReference type="Proteomes" id="UP000039046"/>
    </source>
</evidence>
<dbReference type="AlphaFoldDB" id="A0A0A1TL03"/>
<comment type="subcellular location">
    <subcellularLocation>
        <location evidence="1">Membrane</location>
        <topology evidence="1">Multi-pass membrane protein</topology>
    </subcellularLocation>
</comment>
<dbReference type="OrthoDB" id="3648309at2759"/>
<evidence type="ECO:0000256" key="6">
    <source>
        <dbReference type="SAM" id="Phobius"/>
    </source>
</evidence>
<dbReference type="PANTHER" id="PTHR31123">
    <property type="entry name" value="ACCUMULATION OF DYADS PROTEIN 2-RELATED"/>
    <property type="match status" value="1"/>
</dbReference>
<feature type="transmembrane region" description="Helical" evidence="6">
    <location>
        <begin position="171"/>
        <end position="189"/>
    </location>
</feature>
<dbReference type="GO" id="GO:0015123">
    <property type="term" value="F:acetate transmembrane transporter activity"/>
    <property type="evidence" value="ECO:0007669"/>
    <property type="project" value="TreeGrafter"/>
</dbReference>
<feature type="transmembrane region" description="Helical" evidence="6">
    <location>
        <begin position="201"/>
        <end position="222"/>
    </location>
</feature>
<evidence type="ECO:0000256" key="2">
    <source>
        <dbReference type="ARBA" id="ARBA00005587"/>
    </source>
</evidence>
<feature type="transmembrane region" description="Helical" evidence="6">
    <location>
        <begin position="144"/>
        <end position="165"/>
    </location>
</feature>
<evidence type="ECO:0000256" key="1">
    <source>
        <dbReference type="ARBA" id="ARBA00004141"/>
    </source>
</evidence>
<dbReference type="GO" id="GO:0005886">
    <property type="term" value="C:plasma membrane"/>
    <property type="evidence" value="ECO:0007669"/>
    <property type="project" value="TreeGrafter"/>
</dbReference>
<dbReference type="PANTHER" id="PTHR31123:SF7">
    <property type="entry name" value="MARVEL DOMAIN-CONTAINING PROTEIN"/>
    <property type="match status" value="1"/>
</dbReference>
<evidence type="ECO:0000256" key="4">
    <source>
        <dbReference type="ARBA" id="ARBA00022989"/>
    </source>
</evidence>
<feature type="transmembrane region" description="Helical" evidence="6">
    <location>
        <begin position="108"/>
        <end position="132"/>
    </location>
</feature>
<keyword evidence="5 6" id="KW-0472">Membrane</keyword>
<organism evidence="7 8">
    <name type="scientific">[Torrubiella] hemipterigena</name>
    <dbReference type="NCBI Taxonomy" id="1531966"/>
    <lineage>
        <taxon>Eukaryota</taxon>
        <taxon>Fungi</taxon>
        <taxon>Dikarya</taxon>
        <taxon>Ascomycota</taxon>
        <taxon>Pezizomycotina</taxon>
        <taxon>Sordariomycetes</taxon>
        <taxon>Hypocreomycetidae</taxon>
        <taxon>Hypocreales</taxon>
        <taxon>Clavicipitaceae</taxon>
        <taxon>Clavicipitaceae incertae sedis</taxon>
        <taxon>'Torrubiella' clade</taxon>
    </lineage>
</organism>
<keyword evidence="8" id="KW-1185">Reference proteome</keyword>
<feature type="transmembrane region" description="Helical" evidence="6">
    <location>
        <begin position="54"/>
        <end position="73"/>
    </location>
</feature>
<dbReference type="InterPro" id="IPR000791">
    <property type="entry name" value="Gpr1/Fun34/SatP-like"/>
</dbReference>
<feature type="transmembrane region" description="Helical" evidence="6">
    <location>
        <begin position="80"/>
        <end position="102"/>
    </location>
</feature>
<dbReference type="Pfam" id="PF01184">
    <property type="entry name" value="Gpr1_Fun34_YaaH"/>
    <property type="match status" value="1"/>
</dbReference>
<evidence type="ECO:0000256" key="3">
    <source>
        <dbReference type="ARBA" id="ARBA00022692"/>
    </source>
</evidence>
<accession>A0A0A1TL03</accession>
<gene>
    <name evidence="7" type="ORF">VHEMI07237</name>
</gene>
<dbReference type="HOGENOM" id="CLU_051062_2_0_1"/>